<reference evidence="3" key="1">
    <citation type="journal article" date="2019" name="Int. J. Syst. Evol. Microbiol.">
        <title>The Global Catalogue of Microorganisms (GCM) 10K type strain sequencing project: providing services to taxonomists for standard genome sequencing and annotation.</title>
        <authorList>
            <consortium name="The Broad Institute Genomics Platform"/>
            <consortium name="The Broad Institute Genome Sequencing Center for Infectious Disease"/>
            <person name="Wu L."/>
            <person name="Ma J."/>
        </authorList>
    </citation>
    <scope>NUCLEOTIDE SEQUENCE [LARGE SCALE GENOMIC DNA]</scope>
    <source>
        <strain evidence="3">CCUG 56331</strain>
    </source>
</reference>
<dbReference type="Gene3D" id="3.40.30.10">
    <property type="entry name" value="Glutaredoxin"/>
    <property type="match status" value="1"/>
</dbReference>
<name>A0ABW0RBJ2_9BACL</name>
<sequence length="76" mass="8928">MKLYSKKVCPKCMLMKFELKKLGFERQYEEINVDSNEEAKERLLKAGFFTVPVMEIDGELMDDMEEAKKIIGMMKV</sequence>
<gene>
    <name evidence="2" type="ORF">ACFPOH_03225</name>
</gene>
<evidence type="ECO:0000259" key="1">
    <source>
        <dbReference type="PROSITE" id="PS50404"/>
    </source>
</evidence>
<proteinExistence type="predicted"/>
<comment type="caution">
    <text evidence="2">The sequence shown here is derived from an EMBL/GenBank/DDBJ whole genome shotgun (WGS) entry which is preliminary data.</text>
</comment>
<evidence type="ECO:0000313" key="3">
    <source>
        <dbReference type="Proteomes" id="UP001595978"/>
    </source>
</evidence>
<dbReference type="Pfam" id="PF00462">
    <property type="entry name" value="Glutaredoxin"/>
    <property type="match status" value="1"/>
</dbReference>
<feature type="domain" description="GST N-terminal" evidence="1">
    <location>
        <begin position="1"/>
        <end position="76"/>
    </location>
</feature>
<dbReference type="EMBL" id="JBHSNQ010000037">
    <property type="protein sequence ID" value="MFC5540790.1"/>
    <property type="molecule type" value="Genomic_DNA"/>
</dbReference>
<dbReference type="InterPro" id="IPR004045">
    <property type="entry name" value="Glutathione_S-Trfase_N"/>
</dbReference>
<dbReference type="CDD" id="cd02976">
    <property type="entry name" value="NrdH"/>
    <property type="match status" value="1"/>
</dbReference>
<protein>
    <submittedName>
        <fullName evidence="2">Glutaredoxin</fullName>
    </submittedName>
</protein>
<accession>A0ABW0RBJ2</accession>
<dbReference type="PROSITE" id="PS50404">
    <property type="entry name" value="GST_NTER"/>
    <property type="match status" value="1"/>
</dbReference>
<dbReference type="RefSeq" id="WP_342469600.1">
    <property type="nucleotide sequence ID" value="NZ_JBHSNQ010000037.1"/>
</dbReference>
<dbReference type="InterPro" id="IPR036249">
    <property type="entry name" value="Thioredoxin-like_sf"/>
</dbReference>
<dbReference type="PROSITE" id="PS51354">
    <property type="entry name" value="GLUTAREDOXIN_2"/>
    <property type="match status" value="1"/>
</dbReference>
<organism evidence="2 3">
    <name type="scientific">Ureibacillus suwonensis</name>
    <dbReference type="NCBI Taxonomy" id="313007"/>
    <lineage>
        <taxon>Bacteria</taxon>
        <taxon>Bacillati</taxon>
        <taxon>Bacillota</taxon>
        <taxon>Bacilli</taxon>
        <taxon>Bacillales</taxon>
        <taxon>Caryophanaceae</taxon>
        <taxon>Ureibacillus</taxon>
    </lineage>
</organism>
<dbReference type="SUPFAM" id="SSF52833">
    <property type="entry name" value="Thioredoxin-like"/>
    <property type="match status" value="1"/>
</dbReference>
<evidence type="ECO:0000313" key="2">
    <source>
        <dbReference type="EMBL" id="MFC5540790.1"/>
    </source>
</evidence>
<dbReference type="Proteomes" id="UP001595978">
    <property type="component" value="Unassembled WGS sequence"/>
</dbReference>
<dbReference type="InterPro" id="IPR002109">
    <property type="entry name" value="Glutaredoxin"/>
</dbReference>
<keyword evidence="3" id="KW-1185">Reference proteome</keyword>